<dbReference type="PANTHER" id="PTHR43792:SF1">
    <property type="entry name" value="N-ACETYLTRANSFERASE DOMAIN-CONTAINING PROTEIN"/>
    <property type="match status" value="1"/>
</dbReference>
<dbReference type="Proteomes" id="UP001228044">
    <property type="component" value="Unassembled WGS sequence"/>
</dbReference>
<evidence type="ECO:0000313" key="3">
    <source>
        <dbReference type="Proteomes" id="UP001228044"/>
    </source>
</evidence>
<dbReference type="EMBL" id="JAUHHC010000001">
    <property type="protein sequence ID" value="MDN3918900.1"/>
    <property type="molecule type" value="Genomic_DNA"/>
</dbReference>
<dbReference type="SUPFAM" id="SSF55729">
    <property type="entry name" value="Acyl-CoA N-acyltransferases (Nat)"/>
    <property type="match status" value="1"/>
</dbReference>
<dbReference type="CDD" id="cd04301">
    <property type="entry name" value="NAT_SF"/>
    <property type="match status" value="1"/>
</dbReference>
<dbReference type="InterPro" id="IPR051531">
    <property type="entry name" value="N-acetyltransferase"/>
</dbReference>
<dbReference type="InterPro" id="IPR000182">
    <property type="entry name" value="GNAT_dom"/>
</dbReference>
<gene>
    <name evidence="2" type="ORF">QWJ38_01290</name>
</gene>
<evidence type="ECO:0000259" key="1">
    <source>
        <dbReference type="PROSITE" id="PS51186"/>
    </source>
</evidence>
<dbReference type="InterPro" id="IPR016181">
    <property type="entry name" value="Acyl_CoA_acyltransferase"/>
</dbReference>
<comment type="caution">
    <text evidence="2">The sequence shown here is derived from an EMBL/GenBank/DDBJ whole genome shotgun (WGS) entry which is preliminary data.</text>
</comment>
<proteinExistence type="predicted"/>
<dbReference type="Pfam" id="PF13302">
    <property type="entry name" value="Acetyltransf_3"/>
    <property type="match status" value="1"/>
</dbReference>
<evidence type="ECO:0000313" key="2">
    <source>
        <dbReference type="EMBL" id="MDN3918900.1"/>
    </source>
</evidence>
<dbReference type="RefSeq" id="WP_290357227.1">
    <property type="nucleotide sequence ID" value="NZ_JAUHHC010000001.1"/>
</dbReference>
<keyword evidence="3" id="KW-1185">Reference proteome</keyword>
<dbReference type="Gene3D" id="3.40.630.30">
    <property type="match status" value="1"/>
</dbReference>
<reference evidence="2 3" key="1">
    <citation type="submission" date="2023-06" db="EMBL/GenBank/DDBJ databases">
        <title>Pelomonas sp. PFR6 16S ribosomal RNA gene Genome sequencing and assembly.</title>
        <authorList>
            <person name="Woo H."/>
        </authorList>
    </citation>
    <scope>NUCLEOTIDE SEQUENCE [LARGE SCALE GENOMIC DNA]</scope>
    <source>
        <strain evidence="2 3">PFR6</strain>
    </source>
</reference>
<accession>A0ABT8DPC5</accession>
<dbReference type="PROSITE" id="PS51186">
    <property type="entry name" value="GNAT"/>
    <property type="match status" value="1"/>
</dbReference>
<protein>
    <submittedName>
        <fullName evidence="2">GNAT family N-acetyltransferase</fullName>
    </submittedName>
</protein>
<dbReference type="PANTHER" id="PTHR43792">
    <property type="entry name" value="GNAT FAMILY, PUTATIVE (AFU_ORTHOLOGUE AFUA_3G00765)-RELATED-RELATED"/>
    <property type="match status" value="1"/>
</dbReference>
<organism evidence="2 3">
    <name type="scientific">Roseateles violae</name>
    <dbReference type="NCBI Taxonomy" id="3058042"/>
    <lineage>
        <taxon>Bacteria</taxon>
        <taxon>Pseudomonadati</taxon>
        <taxon>Pseudomonadota</taxon>
        <taxon>Betaproteobacteria</taxon>
        <taxon>Burkholderiales</taxon>
        <taxon>Sphaerotilaceae</taxon>
        <taxon>Roseateles</taxon>
    </lineage>
</organism>
<feature type="domain" description="N-acetyltransferase" evidence="1">
    <location>
        <begin position="9"/>
        <end position="168"/>
    </location>
</feature>
<name>A0ABT8DPC5_9BURK</name>
<sequence>MEILRTERLRLRQFTPADADFMLALVNDPDWHRNINDPGVRDREQALAWMETRLFEPYQRLGHGFWAVERLSDGQLIGMCGLFKRDSLPEVDVGYALAAPFRGQGYAREAAGACLAYGREQLGLRRILAIIAPDNTPSARVLESIGMVAQGVQQLDAQTGPSMLYAWEASTD</sequence>